<evidence type="ECO:0000256" key="1">
    <source>
        <dbReference type="SAM" id="MobiDB-lite"/>
    </source>
</evidence>
<feature type="region of interest" description="Disordered" evidence="1">
    <location>
        <begin position="876"/>
        <end position="907"/>
    </location>
</feature>
<feature type="compositionally biased region" description="Acidic residues" evidence="1">
    <location>
        <begin position="247"/>
        <end position="257"/>
    </location>
</feature>
<feature type="region of interest" description="Disordered" evidence="1">
    <location>
        <begin position="196"/>
        <end position="403"/>
    </location>
</feature>
<feature type="compositionally biased region" description="Low complexity" evidence="1">
    <location>
        <begin position="1"/>
        <end position="25"/>
    </location>
</feature>
<feature type="compositionally biased region" description="Polar residues" evidence="1">
    <location>
        <begin position="282"/>
        <end position="294"/>
    </location>
</feature>
<feature type="compositionally biased region" description="Basic and acidic residues" evidence="1">
    <location>
        <begin position="797"/>
        <end position="810"/>
    </location>
</feature>
<comment type="caution">
    <text evidence="2">The sequence shown here is derived from an EMBL/GenBank/DDBJ whole genome shotgun (WGS) entry which is preliminary data.</text>
</comment>
<feature type="compositionally biased region" description="Polar residues" evidence="1">
    <location>
        <begin position="784"/>
        <end position="796"/>
    </location>
</feature>
<feature type="compositionally biased region" description="Basic and acidic residues" evidence="1">
    <location>
        <begin position="316"/>
        <end position="332"/>
    </location>
</feature>
<feature type="region of interest" description="Disordered" evidence="1">
    <location>
        <begin position="784"/>
        <end position="812"/>
    </location>
</feature>
<feature type="region of interest" description="Disordered" evidence="1">
    <location>
        <begin position="1"/>
        <end position="84"/>
    </location>
</feature>
<organism evidence="2 3">
    <name type="scientific">Seminavis robusta</name>
    <dbReference type="NCBI Taxonomy" id="568900"/>
    <lineage>
        <taxon>Eukaryota</taxon>
        <taxon>Sar</taxon>
        <taxon>Stramenopiles</taxon>
        <taxon>Ochrophyta</taxon>
        <taxon>Bacillariophyta</taxon>
        <taxon>Bacillariophyceae</taxon>
        <taxon>Bacillariophycidae</taxon>
        <taxon>Naviculales</taxon>
        <taxon>Naviculaceae</taxon>
        <taxon>Seminavis</taxon>
    </lineage>
</organism>
<dbReference type="EMBL" id="CAICTM010000406">
    <property type="protein sequence ID" value="CAB9509835.1"/>
    <property type="molecule type" value="Genomic_DNA"/>
</dbReference>
<reference evidence="2" key="1">
    <citation type="submission" date="2020-06" db="EMBL/GenBank/DDBJ databases">
        <authorList>
            <consortium name="Plant Systems Biology data submission"/>
        </authorList>
    </citation>
    <scope>NUCLEOTIDE SEQUENCE</scope>
    <source>
        <strain evidence="2">D6</strain>
    </source>
</reference>
<feature type="compositionally biased region" description="Low complexity" evidence="1">
    <location>
        <begin position="101"/>
        <end position="126"/>
    </location>
</feature>
<proteinExistence type="predicted"/>
<feature type="compositionally biased region" description="Low complexity" evidence="1">
    <location>
        <begin position="301"/>
        <end position="312"/>
    </location>
</feature>
<feature type="compositionally biased region" description="Basic and acidic residues" evidence="1">
    <location>
        <begin position="200"/>
        <end position="209"/>
    </location>
</feature>
<feature type="compositionally biased region" description="Basic and acidic residues" evidence="1">
    <location>
        <begin position="381"/>
        <end position="401"/>
    </location>
</feature>
<evidence type="ECO:0000313" key="3">
    <source>
        <dbReference type="Proteomes" id="UP001153069"/>
    </source>
</evidence>
<feature type="compositionally biased region" description="Basic and acidic residues" evidence="1">
    <location>
        <begin position="876"/>
        <end position="889"/>
    </location>
</feature>
<keyword evidence="3" id="KW-1185">Reference proteome</keyword>
<name>A0A9N8DWY2_9STRA</name>
<feature type="compositionally biased region" description="Basic and acidic residues" evidence="1">
    <location>
        <begin position="47"/>
        <end position="72"/>
    </location>
</feature>
<feature type="compositionally biased region" description="Low complexity" evidence="1">
    <location>
        <begin position="75"/>
        <end position="84"/>
    </location>
</feature>
<feature type="region of interest" description="Disordered" evidence="1">
    <location>
        <begin position="101"/>
        <end position="157"/>
    </location>
</feature>
<feature type="compositionally biased region" description="Basic and acidic residues" evidence="1">
    <location>
        <begin position="259"/>
        <end position="281"/>
    </location>
</feature>
<dbReference type="Proteomes" id="UP001153069">
    <property type="component" value="Unassembled WGS sequence"/>
</dbReference>
<protein>
    <submittedName>
        <fullName evidence="2">Uncharacterized protein</fullName>
    </submittedName>
</protein>
<sequence length="1357" mass="149966">MTSNNNNIHNNRSWLSSSSFGSQDDLSTEDNHNHNNHHASFGSARKPSRDRYNHYRRDGPAKVRPWMRDKKAVTGSSSSGRLASSAFRVGSRPVLLSEATSGSVCSNSCGNSVSSQSSFPDQQQQQRPLPREVGAAPVSSKSVLSMASAEREEDVSMLTLKEDVSMITTSVAAEEEDETSTKQQPTCVAEESYLTVEEPVISHHGDKPAADTQSVQLSVEAVQDENATVDSDGESAPDSPPPLVPSLDDEDDEEATNDDASKHDNKDNQEKTAVEAEKIVESESSPQEEATSTEIVPEPPSDSAAANDNADPVEMAPKETDPAPALDKKEETSPFDEETVATNDIDIPETNHPEEAVQTTVEPEIPASEPVSTSMPTAPEEPPKTMRDPHEHHEEKSQKEEEVYDVLVPVQPTSYNPMAFQRPTSVAAYATLEKPTPLVKEQAALLNDAIHEVASEEEQESFDEYDDVTTPHNISTDSLLGVQALDTTHEDSVLEGVMEEDDELNISAEEDEFLKMWPKSVDLADLPEVDLPADWNEQQMLAVVATQTWIRSQQQQPVGSPSKEDPKATYCSYFAAALSHCPALTTAFYADDESSQSCFCPCSAQMGSWRSHRLSAKEEKVLFGETVKCESRQFTPVQLLEHCHETTQKSDDTDSRFLHSVVHKYLEALFGETHEAFDSLAEKQKAEMEAAKQADAVTVSKELVEELDQLRAELERVKASNNELTDQLKVAAEQTMVHEAKSIATTASVEAQAAQIKDLTDASRELATSNQELLEKLKAAEENGQSFEAKNAQLTKTTEEQSRELQDLKEASQSLAASNQDLLVKLKSAEEKGDVFEAKSLAATASSGEQAQQIKALKESSEALKKTNAELSEKLATAEKQRKENEEKSTTAAASVAEQEGRLKEQEERLKKLDEEILRFSKSNEELTEKLKATSEKLQDAHASSKAQADMMNAICEEMKLMEEKKTELEQKLKDSDARAKDLEEKHAAVTTAENEALDRIRKLEVARNDLDQANLVLTKKLKGAEEREQAQASRDENACVVNVGDMSVDLRRFQVQCQKYFSTLRVVQLKSHCIRDKSPAKFTVPCNPKNRAVIDIQALLDKGAAIESQDATYMFRSLDTFNKGHFHTHKLLLPWKIVGGDGNTISRAQFFSQVWEQLGGLKVNVTDKKTEVPLFQDSLGTLIPMPNAVLEGMLRVTPAELDRVFAARLAPYYRAIGRLMVQCVGATADDGADYRQKIAGSALPYILRQKLFRGVDPVDESYPLEDLLDHAFSLLGMEGMTRDRAFEYFGIEAKDYNDTAGAVKRIREEVHEMWIKERSLALKALEEGLTLSGLADLSFCCGLVPLEAVNEVIFTQ</sequence>
<evidence type="ECO:0000313" key="2">
    <source>
        <dbReference type="EMBL" id="CAB9509835.1"/>
    </source>
</evidence>
<accession>A0A9N8DWY2</accession>
<gene>
    <name evidence="2" type="ORF">SEMRO_407_G136630.1</name>
</gene>